<keyword evidence="5" id="KW-1185">Reference proteome</keyword>
<dbReference type="InterPro" id="IPR013422">
    <property type="entry name" value="CRISPR-assoc_prot_Cas5_N"/>
</dbReference>
<evidence type="ECO:0000256" key="3">
    <source>
        <dbReference type="SAM" id="SignalP"/>
    </source>
</evidence>
<dbReference type="InterPro" id="IPR021124">
    <property type="entry name" value="CRISPR-assoc_prot_Cas5"/>
</dbReference>
<evidence type="ECO:0000313" key="5">
    <source>
        <dbReference type="Proteomes" id="UP001227126"/>
    </source>
</evidence>
<dbReference type="Proteomes" id="UP001227126">
    <property type="component" value="Unassembled WGS sequence"/>
</dbReference>
<feature type="region of interest" description="Disordered" evidence="2">
    <location>
        <begin position="87"/>
        <end position="109"/>
    </location>
</feature>
<dbReference type="NCBIfam" id="TIGR02593">
    <property type="entry name" value="CRISPR_cas5"/>
    <property type="match status" value="1"/>
</dbReference>
<evidence type="ECO:0000313" key="4">
    <source>
        <dbReference type="EMBL" id="MDK3074682.1"/>
    </source>
</evidence>
<dbReference type="Pfam" id="PF09704">
    <property type="entry name" value="Cas_Cas5d"/>
    <property type="match status" value="1"/>
</dbReference>
<comment type="caution">
    <text evidence="4">The sequence shown here is derived from an EMBL/GenBank/DDBJ whole genome shotgun (WGS) entry which is preliminary data.</text>
</comment>
<protein>
    <submittedName>
        <fullName evidence="4">Type I-E CRISPR-associated protein Cas5/CasD</fullName>
    </submittedName>
</protein>
<proteinExistence type="predicted"/>
<keyword evidence="1" id="KW-0051">Antiviral defense</keyword>
<evidence type="ECO:0000256" key="2">
    <source>
        <dbReference type="SAM" id="MobiDB-lite"/>
    </source>
</evidence>
<feature type="signal peptide" evidence="3">
    <location>
        <begin position="1"/>
        <end position="24"/>
    </location>
</feature>
<dbReference type="EMBL" id="JASNJE010000023">
    <property type="protein sequence ID" value="MDK3074682.1"/>
    <property type="molecule type" value="Genomic_DNA"/>
</dbReference>
<reference evidence="4 5" key="1">
    <citation type="submission" date="2023-05" db="EMBL/GenBank/DDBJ databases">
        <title>Sedimentitalea sp. nov. JM2-8.</title>
        <authorList>
            <person name="Huang J."/>
        </authorList>
    </citation>
    <scope>NUCLEOTIDE SEQUENCE [LARGE SCALE GENOMIC DNA]</scope>
    <source>
        <strain evidence="4 5">JM2-8</strain>
    </source>
</reference>
<dbReference type="InterPro" id="IPR010147">
    <property type="entry name" value="CRISPR-assoc_prot_CasD"/>
</dbReference>
<gene>
    <name evidence="4" type="primary">cas5e</name>
    <name evidence="4" type="ORF">QO034_16440</name>
</gene>
<organism evidence="4 5">
    <name type="scientific">Sedimentitalea xiamensis</name>
    <dbReference type="NCBI Taxonomy" id="3050037"/>
    <lineage>
        <taxon>Bacteria</taxon>
        <taxon>Pseudomonadati</taxon>
        <taxon>Pseudomonadota</taxon>
        <taxon>Alphaproteobacteria</taxon>
        <taxon>Rhodobacterales</taxon>
        <taxon>Paracoccaceae</taxon>
        <taxon>Sedimentitalea</taxon>
    </lineage>
</organism>
<name>A0ABT7FHW3_9RHOB</name>
<dbReference type="Gene3D" id="3.30.70.2660">
    <property type="match status" value="1"/>
</dbReference>
<dbReference type="RefSeq" id="WP_284486614.1">
    <property type="nucleotide sequence ID" value="NZ_JASNJE010000023.1"/>
</dbReference>
<evidence type="ECO:0000256" key="1">
    <source>
        <dbReference type="ARBA" id="ARBA00023118"/>
    </source>
</evidence>
<sequence>MSGGEMRWLVLRLCAPMMSFGAVAIDQVGPTARWPGASMLTGMLGNALGWDWDDRTAHQALQDRLLFGAIALREGDILTDSQNAQLGKTDRGWTTRGQPEGRTGASYDAPHRRRRDYILDASLRVVLRLDPENQQPTLDEVANALDRPARPLFIGRKPCLPSTPLNGGFVDAPTVHDALCAIDRDKPRPAMWPADKGPSGSRAMDVADRRVWSSGLHGGTRAIVEGMV</sequence>
<accession>A0ABT7FHW3</accession>
<dbReference type="NCBIfam" id="TIGR01868">
    <property type="entry name" value="casD_Cas5e"/>
    <property type="match status" value="1"/>
</dbReference>
<dbReference type="CDD" id="cd09756">
    <property type="entry name" value="Cas5_I-E"/>
    <property type="match status" value="1"/>
</dbReference>
<keyword evidence="3" id="KW-0732">Signal</keyword>
<feature type="chain" id="PRO_5045133362" evidence="3">
    <location>
        <begin position="25"/>
        <end position="228"/>
    </location>
</feature>